<keyword evidence="2" id="KW-1185">Reference proteome</keyword>
<sequence>NIKLTFEDTKQIALSKHRECLLTKYKNIAVPNSIQQGSWYPYYAGDMKLTLENASKLHYLDMAILFN</sequence>
<dbReference type="EMBL" id="CAJVPP010004180">
    <property type="protein sequence ID" value="CAG8645275.1"/>
    <property type="molecule type" value="Genomic_DNA"/>
</dbReference>
<name>A0A9N9DLJ1_FUNMO</name>
<reference evidence="1" key="1">
    <citation type="submission" date="2021-06" db="EMBL/GenBank/DDBJ databases">
        <authorList>
            <person name="Kallberg Y."/>
            <person name="Tangrot J."/>
            <person name="Rosling A."/>
        </authorList>
    </citation>
    <scope>NUCLEOTIDE SEQUENCE</scope>
    <source>
        <strain evidence="1">87-6 pot B 2015</strain>
    </source>
</reference>
<comment type="caution">
    <text evidence="1">The sequence shown here is derived from an EMBL/GenBank/DDBJ whole genome shotgun (WGS) entry which is preliminary data.</text>
</comment>
<evidence type="ECO:0000313" key="2">
    <source>
        <dbReference type="Proteomes" id="UP000789375"/>
    </source>
</evidence>
<organism evidence="1 2">
    <name type="scientific">Funneliformis mosseae</name>
    <name type="common">Endomycorrhizal fungus</name>
    <name type="synonym">Glomus mosseae</name>
    <dbReference type="NCBI Taxonomy" id="27381"/>
    <lineage>
        <taxon>Eukaryota</taxon>
        <taxon>Fungi</taxon>
        <taxon>Fungi incertae sedis</taxon>
        <taxon>Mucoromycota</taxon>
        <taxon>Glomeromycotina</taxon>
        <taxon>Glomeromycetes</taxon>
        <taxon>Glomerales</taxon>
        <taxon>Glomeraceae</taxon>
        <taxon>Funneliformis</taxon>
    </lineage>
</organism>
<evidence type="ECO:0000313" key="1">
    <source>
        <dbReference type="EMBL" id="CAG8645275.1"/>
    </source>
</evidence>
<protein>
    <submittedName>
        <fullName evidence="1">15669_t:CDS:1</fullName>
    </submittedName>
</protein>
<feature type="non-terminal residue" evidence="1">
    <location>
        <position position="67"/>
    </location>
</feature>
<dbReference type="AlphaFoldDB" id="A0A9N9DLJ1"/>
<dbReference type="Proteomes" id="UP000789375">
    <property type="component" value="Unassembled WGS sequence"/>
</dbReference>
<accession>A0A9N9DLJ1</accession>
<proteinExistence type="predicted"/>
<gene>
    <name evidence="1" type="ORF">FMOSSE_LOCUS11198</name>
</gene>